<evidence type="ECO:0000313" key="2">
    <source>
        <dbReference type="Proteomes" id="UP001598130"/>
    </source>
</evidence>
<sequence>MTEYIPPPKGWRVFNGQLIPDATLWGYLHRKQIVRGSCYTRDCRRNYHLDFELLLRSGYAYVRMPEIQRLLRCNMPGGCRMTFQDDKGGSGLPLSILAANPEVRIVFRCGGCKWEKAITPGQAIAQLVAAKTGTSSTLHTELVTKTSKPCLKCGASKWDCDVRWPTPPNDKTYGERRLEDLARERVVIPRANDG</sequence>
<name>A0ABW6CR01_9CAUL</name>
<accession>A0ABW6CR01</accession>
<gene>
    <name evidence="1" type="ORF">OCL97_16285</name>
</gene>
<proteinExistence type="predicted"/>
<dbReference type="EMBL" id="JAOTJD010000034">
    <property type="protein sequence ID" value="MFD3265517.1"/>
    <property type="molecule type" value="Genomic_DNA"/>
</dbReference>
<dbReference type="Proteomes" id="UP001598130">
    <property type="component" value="Unassembled WGS sequence"/>
</dbReference>
<dbReference type="RefSeq" id="WP_377370930.1">
    <property type="nucleotide sequence ID" value="NZ_JAOTJD010000034.1"/>
</dbReference>
<organism evidence="1 2">
    <name type="scientific">Phenylobacterium ferrooxidans</name>
    <dbReference type="NCBI Taxonomy" id="2982689"/>
    <lineage>
        <taxon>Bacteria</taxon>
        <taxon>Pseudomonadati</taxon>
        <taxon>Pseudomonadota</taxon>
        <taxon>Alphaproteobacteria</taxon>
        <taxon>Caulobacterales</taxon>
        <taxon>Caulobacteraceae</taxon>
        <taxon>Phenylobacterium</taxon>
    </lineage>
</organism>
<protein>
    <submittedName>
        <fullName evidence="1">Uncharacterized protein</fullName>
    </submittedName>
</protein>
<keyword evidence="2" id="KW-1185">Reference proteome</keyword>
<evidence type="ECO:0000313" key="1">
    <source>
        <dbReference type="EMBL" id="MFD3265517.1"/>
    </source>
</evidence>
<comment type="caution">
    <text evidence="1">The sequence shown here is derived from an EMBL/GenBank/DDBJ whole genome shotgun (WGS) entry which is preliminary data.</text>
</comment>
<reference evidence="1 2" key="1">
    <citation type="submission" date="2022-09" db="EMBL/GenBank/DDBJ databases">
        <title>New species of Phenylobacterium.</title>
        <authorList>
            <person name="Mieszkin S."/>
        </authorList>
    </citation>
    <scope>NUCLEOTIDE SEQUENCE [LARGE SCALE GENOMIC DNA]</scope>
    <source>
        <strain evidence="1 2">HK31-G</strain>
    </source>
</reference>